<reference evidence="2" key="2">
    <citation type="submission" date="2025-08" db="UniProtKB">
        <authorList>
            <consortium name="RefSeq"/>
        </authorList>
    </citation>
    <scope>IDENTIFICATION</scope>
    <source>
        <tissue evidence="2">Leaf</tissue>
    </source>
</reference>
<dbReference type="Proteomes" id="UP000790787">
    <property type="component" value="Chromosome 23"/>
</dbReference>
<dbReference type="RefSeq" id="XP_075101703.1">
    <property type="nucleotide sequence ID" value="XM_075245602.1"/>
</dbReference>
<name>A0AC58TWU1_TOBAC</name>
<evidence type="ECO:0000313" key="2">
    <source>
        <dbReference type="RefSeq" id="XP_075101703.1"/>
    </source>
</evidence>
<reference evidence="1" key="1">
    <citation type="journal article" date="2014" name="Nat. Commun.">
        <title>The tobacco genome sequence and its comparison with those of tomato and potato.</title>
        <authorList>
            <person name="Sierro N."/>
            <person name="Battey J.N."/>
            <person name="Ouadi S."/>
            <person name="Bakaher N."/>
            <person name="Bovet L."/>
            <person name="Willig A."/>
            <person name="Goepfert S."/>
            <person name="Peitsch M.C."/>
            <person name="Ivanov N.V."/>
        </authorList>
    </citation>
    <scope>NUCLEOTIDE SEQUENCE [LARGE SCALE GENOMIC DNA]</scope>
</reference>
<protein>
    <submittedName>
        <fullName evidence="2">Uncharacterized protein LOC142177137</fullName>
    </submittedName>
</protein>
<keyword evidence="1" id="KW-1185">Reference proteome</keyword>
<proteinExistence type="predicted"/>
<gene>
    <name evidence="2" type="primary">LOC142177137</name>
</gene>
<accession>A0AC58TWU1</accession>
<organism evidence="1 2">
    <name type="scientific">Nicotiana tabacum</name>
    <name type="common">Common tobacco</name>
    <dbReference type="NCBI Taxonomy" id="4097"/>
    <lineage>
        <taxon>Eukaryota</taxon>
        <taxon>Viridiplantae</taxon>
        <taxon>Streptophyta</taxon>
        <taxon>Embryophyta</taxon>
        <taxon>Tracheophyta</taxon>
        <taxon>Spermatophyta</taxon>
        <taxon>Magnoliopsida</taxon>
        <taxon>eudicotyledons</taxon>
        <taxon>Gunneridae</taxon>
        <taxon>Pentapetalae</taxon>
        <taxon>asterids</taxon>
        <taxon>lamiids</taxon>
        <taxon>Solanales</taxon>
        <taxon>Solanaceae</taxon>
        <taxon>Nicotianoideae</taxon>
        <taxon>Nicotianeae</taxon>
        <taxon>Nicotiana</taxon>
    </lineage>
</organism>
<evidence type="ECO:0000313" key="1">
    <source>
        <dbReference type="Proteomes" id="UP000790787"/>
    </source>
</evidence>
<sequence>MADVPRKHNEFKDALATLSSMIQYPDKNFIDPTPIEIRKQPAYCAHVDEEFDENPWFHDMKEYLEKGEYPENAIHIQKRTFRRLANLFFQSRGILYRRTPDLGLMRCVDAKEASRLLNEIHAGTYGPHMIGFGLSKKILRAWYF</sequence>